<protein>
    <submittedName>
        <fullName evidence="1">Uncharacterized protein</fullName>
    </submittedName>
</protein>
<sequence length="332" mass="32110">MCIYRRDYVVVVTNRPGSFTKRHFKMISAVALLCLVASTSAIPIQDYYPKTHGFGGHGTNGRIIDINDNAFESSILGFNGGNSASAAASAASGLNSAAAAAAANAASDGSRHFGQQGVLGFNNGFGFNGGNSAAASAAAAAGDMNSAAAAASSAQRSSFTGFQGHSGHQLIGSNYGPFVQQVPSVQFQSVPQFTGLGGSAAAAAAAAAGQQSAAAAVAAAGQNAAAAAAAAGRNAAAAAASASGANFGLQNGFVGPQFAGQIGGQFGGQFVQPAVFYPNLVGQNSGVAAAAAAASNNAAAAAAAASASGFNGGIIRGSTGVIGSRYVPGKKY</sequence>
<dbReference type="Proteomes" id="UP000005408">
    <property type="component" value="Unassembled WGS sequence"/>
</dbReference>
<reference evidence="1" key="1">
    <citation type="submission" date="2022-08" db="UniProtKB">
        <authorList>
            <consortium name="EnsemblMetazoa"/>
        </authorList>
    </citation>
    <scope>IDENTIFICATION</scope>
    <source>
        <strain evidence="1">05x7-T-G4-1.051#20</strain>
    </source>
</reference>
<dbReference type="AlphaFoldDB" id="A0A8W8HMI5"/>
<dbReference type="EnsemblMetazoa" id="G10269.1">
    <property type="protein sequence ID" value="G10269.1:cds"/>
    <property type="gene ID" value="G10269"/>
</dbReference>
<keyword evidence="2" id="KW-1185">Reference proteome</keyword>
<organism evidence="1 2">
    <name type="scientific">Magallana gigas</name>
    <name type="common">Pacific oyster</name>
    <name type="synonym">Crassostrea gigas</name>
    <dbReference type="NCBI Taxonomy" id="29159"/>
    <lineage>
        <taxon>Eukaryota</taxon>
        <taxon>Metazoa</taxon>
        <taxon>Spiralia</taxon>
        <taxon>Lophotrochozoa</taxon>
        <taxon>Mollusca</taxon>
        <taxon>Bivalvia</taxon>
        <taxon>Autobranchia</taxon>
        <taxon>Pteriomorphia</taxon>
        <taxon>Ostreida</taxon>
        <taxon>Ostreoidea</taxon>
        <taxon>Ostreidae</taxon>
        <taxon>Magallana</taxon>
    </lineage>
</organism>
<proteinExistence type="predicted"/>
<evidence type="ECO:0000313" key="2">
    <source>
        <dbReference type="Proteomes" id="UP000005408"/>
    </source>
</evidence>
<name>A0A8W8HMI5_MAGGI</name>
<evidence type="ECO:0000313" key="1">
    <source>
        <dbReference type="EnsemblMetazoa" id="G10269.1:cds"/>
    </source>
</evidence>
<accession>A0A8W8HMI5</accession>